<dbReference type="CDD" id="cd12117">
    <property type="entry name" value="A_NRPS_Srf_like"/>
    <property type="match status" value="2"/>
</dbReference>
<feature type="domain" description="Carrier" evidence="4">
    <location>
        <begin position="963"/>
        <end position="1037"/>
    </location>
</feature>
<dbReference type="InterPro" id="IPR045851">
    <property type="entry name" value="AMP-bd_C_sf"/>
</dbReference>
<dbReference type="PROSITE" id="PS50075">
    <property type="entry name" value="CARRIER"/>
    <property type="match status" value="5"/>
</dbReference>
<dbReference type="SUPFAM" id="SSF52777">
    <property type="entry name" value="CoA-dependent acyltransferases"/>
    <property type="match status" value="10"/>
</dbReference>
<proteinExistence type="predicted"/>
<dbReference type="RefSeq" id="WP_338911509.1">
    <property type="nucleotide sequence ID" value="NZ_CP062176.1"/>
</dbReference>
<dbReference type="CDD" id="cd19544">
    <property type="entry name" value="E-C_NRPS"/>
    <property type="match status" value="1"/>
</dbReference>
<dbReference type="Gene3D" id="1.10.1200.10">
    <property type="entry name" value="ACP-like"/>
    <property type="match status" value="4"/>
</dbReference>
<evidence type="ECO:0000313" key="6">
    <source>
        <dbReference type="Proteomes" id="UP001493153"/>
    </source>
</evidence>
<name>A0ABZ2PZN2_9BURK</name>
<dbReference type="PROSITE" id="PS00012">
    <property type="entry name" value="PHOSPHOPANTETHEINE"/>
    <property type="match status" value="1"/>
</dbReference>
<protein>
    <submittedName>
        <fullName evidence="5">Non-ribosomal peptide synthase/polyketide synthase</fullName>
    </submittedName>
</protein>
<dbReference type="NCBIfam" id="TIGR01733">
    <property type="entry name" value="AA-adenyl-dom"/>
    <property type="match status" value="5"/>
</dbReference>
<dbReference type="InterPro" id="IPR001242">
    <property type="entry name" value="Condensation_dom"/>
</dbReference>
<dbReference type="Gene3D" id="3.30.300.30">
    <property type="match status" value="5"/>
</dbReference>
<dbReference type="InterPro" id="IPR010071">
    <property type="entry name" value="AA_adenyl_dom"/>
</dbReference>
<dbReference type="PANTHER" id="PTHR45527">
    <property type="entry name" value="NONRIBOSOMAL PEPTIDE SYNTHETASE"/>
    <property type="match status" value="1"/>
</dbReference>
<dbReference type="InterPro" id="IPR001031">
    <property type="entry name" value="Thioesterase"/>
</dbReference>
<comment type="cofactor">
    <cofactor evidence="1">
        <name>pantetheine 4'-phosphate</name>
        <dbReference type="ChEBI" id="CHEBI:47942"/>
    </cofactor>
</comment>
<dbReference type="PANTHER" id="PTHR45527:SF1">
    <property type="entry name" value="FATTY ACID SYNTHASE"/>
    <property type="match status" value="1"/>
</dbReference>
<dbReference type="Gene3D" id="3.40.50.1820">
    <property type="entry name" value="alpha/beta hydrolase"/>
    <property type="match status" value="1"/>
</dbReference>
<dbReference type="Pfam" id="PF00668">
    <property type="entry name" value="Condensation"/>
    <property type="match status" value="5"/>
</dbReference>
<dbReference type="Pfam" id="PF13193">
    <property type="entry name" value="AMP-binding_C"/>
    <property type="match status" value="5"/>
</dbReference>
<feature type="domain" description="Carrier" evidence="4">
    <location>
        <begin position="4154"/>
        <end position="4228"/>
    </location>
</feature>
<dbReference type="Gene3D" id="3.30.559.10">
    <property type="entry name" value="Chloramphenicol acetyltransferase-like domain"/>
    <property type="match status" value="5"/>
</dbReference>
<feature type="domain" description="Carrier" evidence="4">
    <location>
        <begin position="2038"/>
        <end position="2112"/>
    </location>
</feature>
<dbReference type="InterPro" id="IPR000873">
    <property type="entry name" value="AMP-dep_synth/lig_dom"/>
</dbReference>
<dbReference type="InterPro" id="IPR020845">
    <property type="entry name" value="AMP-binding_CS"/>
</dbReference>
<dbReference type="Gene3D" id="3.40.50.980">
    <property type="match status" value="10"/>
</dbReference>
<dbReference type="SUPFAM" id="SSF53474">
    <property type="entry name" value="alpha/beta-Hydrolases"/>
    <property type="match status" value="1"/>
</dbReference>
<sequence length="5532" mass="605461">MAVSATPLATYSLSSEQKEIWLAQQLHPDVPADNIAQYTVIKGAIDPAVFEAALCQVIGEVDNLRLQFVDSSEGLRQAIGLPGWSMPMLDLNTEANPHTSAQAWMRADYEQPVDLVQGPLFCYALLKVASEQWIWYQRYCHIIIDGYGAVLIAQRVAQVYSAMRAGKKPEPCAFGLGLQLLDSDTQQAAAQRERDEAYWLKQCADWAEPTMLVSRAAPLSQHRLRQTAYLPTQALGDFMSDTGRLAQILTVALAVYLHRMTGVQDVVLGLPVTARLGADRYIPGTLAHDIPLQFTIQSGMNLSSLLQQAAQQIQRGFRYQSYPSEALRCRLGLPPGQALFGATVNVMPFDYDMSFDGYPSTNHNLLNGPVDDLVLDVYWVPDSSQLRIDFNANPACYTVKELDAHQRRFVRFVHALAANATQPIGRIDLLDAEERHRLLVEWNATQQDYPSHWCIHQLFEAQVERTPDATALVYEDQTLSYAQLNDKTNQLAHYLRALDVGPEVVVGLCAERSLEAIIGLLGILKAGGAYLPLDPSHPAERLASMLRQASVAVLVTQSHLEARLPEIQARRIDLDMDWAKIAACPKTRLDSGVTAEHLAYIIYTSGSTGQPKGVMHSHRGVVNYLSFLTRNYAITCADTILNITGLAFDPCVRDLFGPLAAGARVIIVPNEQAKEPGCYLSAIRERSVTKLLSITPSFLRSLCETVPKGPIASSLNTILTSGEPLEASVCEQVHKAFGRQVTVVNQYGPSECTMASTWFKADAQQEGRVPIGRPVPNVRVYVLGQHLELMPPGVTGELYIAGAGGARGYINQPELSAERFIPSPFSSGERLYRTGDLARWRSDGQLEYMGRVDQQIKIRGFRIEPGEIEAALVKHPSIAQSVVVSREDHPGDRRLVAYWVAADGGAMTPVELKAYLSQTLPDYMVPVAFVQLDTLPLTLSGKLNQRALPAPDGAAFALQVYEAPQGELETTLAAIWSELLGVKRVGRHDNFFALGGHSLLAIRLIERLRRVDFELSVRTLFDTPVLSVLAQSLGQHRDVAVPANRITRETTALTPDLLPLIELTQAEIDRIVQQVPDGVANIQDIYALSPLQDGILFHHLLATDGDPYLAIAQLAFDTRERLDQYLAAVQQVINRHDILRTAFVWEGLSTPAQVVWRQAPLSVTKLALEAKEGPIAEQLARRFDSRHTQLDLTQAPLLRFAIAQDTDGRWLAVQLLHHLIGDHSTLEVMHAEVRAFIEGEGETLSAAQPFRNLVAQARLGVSQTGHERFFTEQLADIEEPTLPFGLTDVHRDGVQVAEAYWMLPQALNDRLRAHAKRLSVSLASLCHLAWAQVLARASGQQRVVFGTVLFGRMQAGEGADSAMGLFINTLPLRVDLDSSVEAAVRATHARLAALLEHEHASLALAQRCSGVPAGTPLFSALLNYRHNAVSTGESGRLPGVELLSEQERTNYPLTLSVEDFGQALGLTAQVVTSLDPDQVCGYMQQVLESLAEALETTPEWPVEQLEVLPKEERTLLFETWNATQQDYPAHQCIHQLFEAQVERTPLAPALVVEERTLSYAQLNAQANRLAHQLIELGVKPDARVAICVERSPAMVVGLLAILKAGGAYVPLDPSYPGERLAHILTDAAPDIVLADAVGRAALGEATLASRTVLDPNVLPARADTNPSVLALTSRHLAYVIYTSGSTGMPKGVMVEHRSIARLVINNGYLDVGAADRVALAANPAFDASTFEIWAPLLNGATAVVINRDTVLNPAAFAQTLQEQRISILWLTVGLFNQSFIELGPIFPQLKALIVGGDALDASVVAQVLKGTPPRQLINGYGPTESTTFATTYRINAIREDIVSIPIGRPIANTRIYLLDRYGQPVPLGAVGELYIGGAGVARGYLNRPELTAERFVRDPFSDEPNARMYKTGDLARYLPDGNLEFLGRNDHQIKIRGFCIEPGEIEACLAQHTLVRDAVVLATGEGQDKRLVAYVVANPDDALAGILRTHVAAALPDYMVPSAFVQLDAFPLTPNGKLDRRALPAPDAQAFAHQAYEAPQDELETTLAAIWSELLGVERISRHDSFFALGGHSLLAVRLMNRVAMLGIVLPLATLFAAPTLAGLAAALNAHRTDRAVLPVITPVSRDGALPLSFAQQRLWFLAQLDGASDSYHISLALRLRGTLNVTAWQLALDALFARHEALRSVFVSVGGQPQVQLLPAETGVPMAWHDLRGVSDAQAQLVRLNAEAAQAPFDLARGPLARACGMQLADDEYVMLLVQHHIVSDGWSVGVLVRELNTLYRAACGESADPLPALTIQYQDYAVWQRQWLTGERLEAQSAYWRTQLAGAPVLLALPTDRPRPAQQSFAGACVPIRIDAQTTHELKRLSQAQGATLFMTVLAAWSAVLARLSGQEDLVIGTPSANRHHPQIEPLIGFFVNTLALRLDVSGEPSAAQLLERVRRTTLEAQAHQDMPFEQVVEIVQPPRRLEHTPLFQVMFAWQNNERAVWDLPALEVTPADLAYDVAKFDLDLHLYEAGGEIVGGLNYATALFDRATIERHVGYLQTMLQAMAADAAYPVTRVELLSPAERTLLLQTWNATQRDYPAHQCIHQLFEAQAERMPEAIALVYEDQALSYTELNARANRLAHQLIELGVVPDARVVICVQRSPAMVVGLLAILKAGGAYVPLDPAYPGARLAHILADAAPDIVLADAAGQAALGEAALAHRTVLDPNRLPAQRETNPSVPALTSRHLAYVIYTSGSTGMPKGVMVEHRSIARLVINNGYLDVGAADRVALAANPAFDASTFEIWAPLLNGATAVVISRDTVLNPAAFAQTLREQRISILWLTVGLFNQLFIELGPVFPQLKALIVGGDALDASVVAQVLKGMPPQQLINGYGPTESTTFTTTYRINAIREGIVSIPIGRPIANTRIYLLDRYGQPVPLGAVGELYIGGAGVARGYLNRPELTAERFVHDPFASEPYARMYKTGDLARYLPDGNLEFLGRNDHQVKIRGFRIELGEIETCLAQHTLVRDAVVLATGEGQDKRLVAYVVADPDDALAGTLRTHVAAALPEYMVPSAFVRLDALPLTPNGKLDRRALPAPSADAFAHQAYEAPQGELEITLAQIWSELLGVEPVGRHDNFFALGGHSLLAVRLMNRVAALGIALPLATLFAAPTLAGLAAVLEAQRASDGAALSAITPVSRDGALPLSFAQQRLWFFAQLDSASDTYHMPMALRLRGTLNPIAWQQALDALWARHEALRSVFVSVDGQPQVQLLPAEAGMPMTWHDLRGVSDAATQLAQLSAEATQAPFDLACGPLMRACGIQVADDEYVMLLVQHHIVSDGWSVGVLVRELNTLYRAACDGQTDPLPALTIQYPDYAAWQRQWLSGERLKAQGEYWRTQLTDAPVLLTLPTDRPRPAQQSFAGAHVPIRIDAQTTRELKRWSQAQGATLFMTVLAAWSAVLARLSGQDDLVIGTASANRHHPQIEPLIGFFVNTLALRLDVSGEPSATQLLERVRRTALEAQAHQDLPFEQVVEIVQPPRRLDHTPLFQVMFVWQSNERGTWALPGLEVTSAGRDHEVAKFDLNLHMHEAGGEMIGVLHYATALFDHATIERHVGYLQTMLQAMAADTSHPVTRVELLSPAERTLLLQTWNATQRDYPAHQCIHQLFEAQVERTPDATALVYEDQTLSYAQLNDRANQLAHYLRTLDVGPEVVVGLCAERSLEAVIGLLGILKAGGAYLPLDPSHPAERLTSMLRQASVAVLVTQSHLEAKLPEIEARRIYLDTDWAKIAACPKTRLDSGVTAEHLAYIIYTSGSTGQPKGVMHSHRGVVNYLSFLTRHYAITCADTILNITGLAFDPCVRDLFGPLTAGARVIIVPNEQAKEPGQYISVIRERSVTKLLSITPSLLRSLCESVPKGPIASSLNTILTSGEPLEASVCEQVHKVFGPQVTVVNQYGPSECTMASTWFKADAQQEGRVPIGRPVPNVRVYVLGQHLELMPIGVTGELYIAGAGVARGYINQPELSAERFIPSPFGPGERLYRTGDLARWRLDKQLEYIGRVDQQIKIRGFRIELSEIEAALVKHPSIAQSAVVSREDHPGDRRLVAYWVAADGGAMTPVELKAYLSQTLPDYMVPVAFVQLDTLPLTLSGKLNPRELPAPDGAAFALQVYEAPQGELETALAQIWSELLGVNPIGRHDNFFVLGGHSLLAVRLMNRMAVLGIALPLATLFAAPTLAGLAAALDAQRTDSAVLPVITPVSRDGALPLSFAQQRLWFLAQLDGASDSYHMSMALRLHGTLNVTAWQQALDALFVRHEALRSVFVSVDGQPQVQLLPAEVGVPMAWHDLRGVPDAQAQLVRLSAEAAQAPFDLARGPLMRACGMQLADDEYVMLLVQHHIVSDGWSISVMVRELNTLYRAACGEPADPLPALTIQYPDYAAWQRQWLSGERLQAQSEYWHTALADAPVLLALPTDRPRPAQQSFAGARVPIRIDAPTTRALKRLSQAQGATLFMTVLAAWSAVLARLSGQDDLVIGTPSANRHHPQIEPLIGFFVNMLALRVDVSGAPSPAQLLERVRRTTLEAQAHQDLPFEQVVEIVQPPRRLEHTPLFQVMFAWQNNERAVWDLPELEVTPADLADGVAKFDLDLHLYEADGEVVGWLNYATALFDGATIERHVGYLQAMLQSMAADDQHPVTRVQLLTSAERTLLLETWNATQQDYPSHQCIHQLFEAQVERTPQATALVYEEQTLSYAQLNAQANRLAHQLIELGVVPDARVAICVERSPAMVVGLLAILKAGGAYVPLDPAYPGARLAHILTDAAPDIVLADAAGRAALGEAALAHRTVLDPNTLPKQADTNPSLPALTSCHLAYVIYTSGSTGIPKGVLVQHSSVVNHGIVVAQRLELSSRDRLLQFSSLSFDASVEEIFCTLCYGATLVLRTDAWLADAKQFWDFCEANRVSLVDLPTQFWAQLIQEKVAVANSVRAILIGGDTLSVSAQSAWLAGGHQARLLNTYGPTETTIIVTIYEIVGDSDHWRCIGRPIANTQIYLLDSYGQPVPLGAVGELYIGGAGVARGYLNRPELTAERFVHDPFSRDPNARMYKTGDLARYLPDGNLEFLGRNDHQVKIRGFRIELGEIEARLVQQPQVHEAVVLAMGEGQDKRLVAYVVAEPDEALAGTFRTHVAATLPEYMVPSAFVRLDALPLTPNGKLDRRALPAPDAQAFAHQAYEAPQGECETTLAEIWSELLGVEKISRHDSFFALGGHSLLAVQMISRSRTALGISIPMPVLFEAPTLAVLAQRVSAQENVQDESFAVLLPIQPHGARPALFCVHPVTGLSWHYRGLVSHLEADQPVYGLQARGLDGGSLPAVTIEAMAIDYIQQIRRIQPCGPYYLLGWSFGGKVVHSMATQLEQQGERVALLAVLDATPDYVQWDNKPEINEDDFYHLFVRHAAGSLSEAGHYLWEKTRAVLQNNMQLVQRFSPRIYSGDMLFFRATMARDALTQPISPEVWQPYVMGNIEVYDIACQHYDMELPAPTAQIGCILRHKLNVLQAA</sequence>
<dbReference type="InterPro" id="IPR029058">
    <property type="entry name" value="AB_hydrolase_fold"/>
</dbReference>
<dbReference type="InterPro" id="IPR009081">
    <property type="entry name" value="PP-bd_ACP"/>
</dbReference>
<dbReference type="NCBIfam" id="NF004282">
    <property type="entry name" value="PRK05691.1"/>
    <property type="match status" value="5"/>
</dbReference>
<dbReference type="Pfam" id="PF00550">
    <property type="entry name" value="PP-binding"/>
    <property type="match status" value="5"/>
</dbReference>
<dbReference type="PROSITE" id="PS00455">
    <property type="entry name" value="AMP_BINDING"/>
    <property type="match status" value="5"/>
</dbReference>
<dbReference type="InterPro" id="IPR036736">
    <property type="entry name" value="ACP-like_sf"/>
</dbReference>
<dbReference type="Pfam" id="PF00501">
    <property type="entry name" value="AMP-binding"/>
    <property type="match status" value="5"/>
</dbReference>
<dbReference type="Gene3D" id="2.30.38.10">
    <property type="entry name" value="Luciferase, Domain 3"/>
    <property type="match status" value="5"/>
</dbReference>
<dbReference type="CDD" id="cd05930">
    <property type="entry name" value="A_NRPS"/>
    <property type="match status" value="3"/>
</dbReference>
<dbReference type="SUPFAM" id="SSF56801">
    <property type="entry name" value="Acetyl-CoA synthetase-like"/>
    <property type="match status" value="5"/>
</dbReference>
<feature type="domain" description="Carrier" evidence="4">
    <location>
        <begin position="3094"/>
        <end position="3168"/>
    </location>
</feature>
<organism evidence="5 6">
    <name type="scientific">Mycetohabitans rhizoxinica</name>
    <dbReference type="NCBI Taxonomy" id="412963"/>
    <lineage>
        <taxon>Bacteria</taxon>
        <taxon>Pseudomonadati</taxon>
        <taxon>Pseudomonadota</taxon>
        <taxon>Betaproteobacteria</taxon>
        <taxon>Burkholderiales</taxon>
        <taxon>Burkholderiaceae</taxon>
        <taxon>Mycetohabitans</taxon>
    </lineage>
</organism>
<dbReference type="InterPro" id="IPR006162">
    <property type="entry name" value="Ppantetheine_attach_site"/>
</dbReference>
<dbReference type="CDD" id="cd19531">
    <property type="entry name" value="LCL_NRPS-like"/>
    <property type="match status" value="3"/>
</dbReference>
<dbReference type="SMART" id="SM00823">
    <property type="entry name" value="PKS_PP"/>
    <property type="match status" value="5"/>
</dbReference>
<feature type="domain" description="Carrier" evidence="4">
    <location>
        <begin position="5209"/>
        <end position="5284"/>
    </location>
</feature>
<keyword evidence="6" id="KW-1185">Reference proteome</keyword>
<evidence type="ECO:0000256" key="1">
    <source>
        <dbReference type="ARBA" id="ARBA00001957"/>
    </source>
</evidence>
<dbReference type="Gene3D" id="3.30.559.30">
    <property type="entry name" value="Nonribosomal peptide synthetase, condensation domain"/>
    <property type="match status" value="5"/>
</dbReference>
<accession>A0ABZ2PZN2</accession>
<dbReference type="InterPro" id="IPR025110">
    <property type="entry name" value="AMP-bd_C"/>
</dbReference>
<dbReference type="EMBL" id="CP062176">
    <property type="protein sequence ID" value="WXK38974.1"/>
    <property type="molecule type" value="Genomic_DNA"/>
</dbReference>
<dbReference type="InterPro" id="IPR023213">
    <property type="entry name" value="CAT-like_dom_sf"/>
</dbReference>
<evidence type="ECO:0000256" key="2">
    <source>
        <dbReference type="ARBA" id="ARBA00022450"/>
    </source>
</evidence>
<dbReference type="NCBIfam" id="NF003417">
    <property type="entry name" value="PRK04813.1"/>
    <property type="match status" value="5"/>
</dbReference>
<evidence type="ECO:0000259" key="4">
    <source>
        <dbReference type="PROSITE" id="PS50075"/>
    </source>
</evidence>
<dbReference type="InterPro" id="IPR020806">
    <property type="entry name" value="PKS_PP-bd"/>
</dbReference>
<reference evidence="5 6" key="1">
    <citation type="submission" date="2020-09" db="EMBL/GenBank/DDBJ databases">
        <title>Genome sequences of Mycetohabitans spp.</title>
        <authorList>
            <person name="Carter M.E."/>
            <person name="Carpenter S.C.D."/>
            <person name="Bogdanove A.J."/>
        </authorList>
    </citation>
    <scope>NUCLEOTIDE SEQUENCE [LARGE SCALE GENOMIC DNA]</scope>
    <source>
        <strain evidence="5 6">B12</strain>
    </source>
</reference>
<gene>
    <name evidence="5" type="ORF">IHE29_06635</name>
</gene>
<keyword evidence="3" id="KW-0597">Phosphoprotein</keyword>
<evidence type="ECO:0000256" key="3">
    <source>
        <dbReference type="ARBA" id="ARBA00022553"/>
    </source>
</evidence>
<keyword evidence="2" id="KW-0596">Phosphopantetheine</keyword>
<evidence type="ECO:0000313" key="5">
    <source>
        <dbReference type="EMBL" id="WXK38974.1"/>
    </source>
</evidence>
<dbReference type="Pfam" id="PF00975">
    <property type="entry name" value="Thioesterase"/>
    <property type="match status" value="1"/>
</dbReference>
<dbReference type="SUPFAM" id="SSF47336">
    <property type="entry name" value="ACP-like"/>
    <property type="match status" value="5"/>
</dbReference>
<dbReference type="Proteomes" id="UP001493153">
    <property type="component" value="Chromosome"/>
</dbReference>